<name>A0ABR1K1U6_9AGAR</name>
<keyword evidence="2" id="KW-1185">Reference proteome</keyword>
<sequence>MPSLLPCDDLRLPELKSLLVQGPFHPTAPIHLALTHTAQNEHYTTLFLSAAKIENLLKDYNDLQLNSQSGHGITSEVSSRIKMVYPPTPAHLSVLLSLFYIPSLSDAGSCHPQVTLNAIPSLIILHELSAFFLPQIESEPTSHPWTLASYLTLVTRTFSMISRWSKALREPETTMVLFDSQLDHLKLPILKFPAAPYERFRVQEKTARTEDVGLFLRKYFEWIIIAESEDLLEPHTGLQECISKRKRLRITQSALSSDEQTEIWTWIERRFQIPGSELWGTVFIGCERCN</sequence>
<accession>A0ABR1K1U6</accession>
<reference evidence="1 2" key="1">
    <citation type="submission" date="2024-01" db="EMBL/GenBank/DDBJ databases">
        <title>A draft genome for the cacao thread blight pathogen Marasmiellus scandens.</title>
        <authorList>
            <person name="Baruah I.K."/>
            <person name="Leung J."/>
            <person name="Bukari Y."/>
            <person name="Amoako-Attah I."/>
            <person name="Meinhardt L.W."/>
            <person name="Bailey B.A."/>
            <person name="Cohen S.P."/>
        </authorList>
    </citation>
    <scope>NUCLEOTIDE SEQUENCE [LARGE SCALE GENOMIC DNA]</scope>
    <source>
        <strain evidence="1 2">GH-19</strain>
    </source>
</reference>
<gene>
    <name evidence="1" type="ORF">VKT23_002266</name>
</gene>
<dbReference type="Proteomes" id="UP001498398">
    <property type="component" value="Unassembled WGS sequence"/>
</dbReference>
<evidence type="ECO:0000313" key="2">
    <source>
        <dbReference type="Proteomes" id="UP001498398"/>
    </source>
</evidence>
<evidence type="ECO:0000313" key="1">
    <source>
        <dbReference type="EMBL" id="KAK7470849.1"/>
    </source>
</evidence>
<proteinExistence type="predicted"/>
<comment type="caution">
    <text evidence="1">The sequence shown here is derived from an EMBL/GenBank/DDBJ whole genome shotgun (WGS) entry which is preliminary data.</text>
</comment>
<organism evidence="1 2">
    <name type="scientific">Marasmiellus scandens</name>
    <dbReference type="NCBI Taxonomy" id="2682957"/>
    <lineage>
        <taxon>Eukaryota</taxon>
        <taxon>Fungi</taxon>
        <taxon>Dikarya</taxon>
        <taxon>Basidiomycota</taxon>
        <taxon>Agaricomycotina</taxon>
        <taxon>Agaricomycetes</taxon>
        <taxon>Agaricomycetidae</taxon>
        <taxon>Agaricales</taxon>
        <taxon>Marasmiineae</taxon>
        <taxon>Omphalotaceae</taxon>
        <taxon>Marasmiellus</taxon>
    </lineage>
</organism>
<dbReference type="EMBL" id="JBANRG010000002">
    <property type="protein sequence ID" value="KAK7470849.1"/>
    <property type="molecule type" value="Genomic_DNA"/>
</dbReference>
<protein>
    <submittedName>
        <fullName evidence="1">Uncharacterized protein</fullName>
    </submittedName>
</protein>